<evidence type="ECO:0000313" key="2">
    <source>
        <dbReference type="Proteomes" id="UP000178515"/>
    </source>
</evidence>
<gene>
    <name evidence="1" type="ORF">A3F24_02090</name>
</gene>
<reference evidence="1 2" key="1">
    <citation type="journal article" date="2016" name="Nat. Commun.">
        <title>Thousands of microbial genomes shed light on interconnected biogeochemical processes in an aquifer system.</title>
        <authorList>
            <person name="Anantharaman K."/>
            <person name="Brown C.T."/>
            <person name="Hug L.A."/>
            <person name="Sharon I."/>
            <person name="Castelle C.J."/>
            <person name="Probst A.J."/>
            <person name="Thomas B.C."/>
            <person name="Singh A."/>
            <person name="Wilkins M.J."/>
            <person name="Karaoz U."/>
            <person name="Brodie E.L."/>
            <person name="Williams K.H."/>
            <person name="Hubbard S.S."/>
            <person name="Banfield J.F."/>
        </authorList>
    </citation>
    <scope>NUCLEOTIDE SEQUENCE [LARGE SCALE GENOMIC DNA]</scope>
</reference>
<comment type="caution">
    <text evidence="1">The sequence shown here is derived from an EMBL/GenBank/DDBJ whole genome shotgun (WGS) entry which is preliminary data.</text>
</comment>
<dbReference type="Proteomes" id="UP000178515">
    <property type="component" value="Unassembled WGS sequence"/>
</dbReference>
<sequence length="164" mass="19542">MQKMSPYSEKLFEGQEYYRQIEYVESPELKDRVYFDDYGLIHLSHDSRLGERAEKEQLERLELLHEAKEILQGKIPSQCEKQYRDIPVILQRRGNGSKGNYWIFKAYINNHRTTVVVREGPRKDGSCKYFWSVFQSPLSKPKKRAIAPWLTQKIRRRTALAYAR</sequence>
<evidence type="ECO:0000313" key="1">
    <source>
        <dbReference type="EMBL" id="OGY58967.1"/>
    </source>
</evidence>
<dbReference type="AlphaFoldDB" id="A0A1G1Z5L4"/>
<accession>A0A1G1Z5L4</accession>
<evidence type="ECO:0008006" key="3">
    <source>
        <dbReference type="Google" id="ProtNLM"/>
    </source>
</evidence>
<protein>
    <recommendedName>
        <fullName evidence="3">Phage-Barnase-EndoU-ColicinE5/D-RelE like nuclease 2 domain-containing protein</fullName>
    </recommendedName>
</protein>
<proteinExistence type="predicted"/>
<name>A0A1G1Z5L4_9BACT</name>
<dbReference type="EMBL" id="MHIX01000030">
    <property type="protein sequence ID" value="OGY58967.1"/>
    <property type="molecule type" value="Genomic_DNA"/>
</dbReference>
<organism evidence="1 2">
    <name type="scientific">Candidatus Colwellbacteria bacterium RIFCSPHIGHO2_12_FULL_44_17</name>
    <dbReference type="NCBI Taxonomy" id="1797689"/>
    <lineage>
        <taxon>Bacteria</taxon>
        <taxon>Candidatus Colwelliibacteriota</taxon>
    </lineage>
</organism>